<dbReference type="InterPro" id="IPR038883">
    <property type="entry name" value="AN11006-like"/>
</dbReference>
<gene>
    <name evidence="1" type="ORF">CLAFUR5_03742</name>
</gene>
<reference evidence="1" key="2">
    <citation type="journal article" date="2022" name="Microb. Genom.">
        <title>A chromosome-scale genome assembly of the tomato pathogen Cladosporium fulvum reveals a compartmentalized genome architecture and the presence of a dispensable chromosome.</title>
        <authorList>
            <person name="Zaccaron A.Z."/>
            <person name="Chen L.H."/>
            <person name="Samaras A."/>
            <person name="Stergiopoulos I."/>
        </authorList>
    </citation>
    <scope>NUCLEOTIDE SEQUENCE</scope>
    <source>
        <strain evidence="1">Race5_Kim</strain>
    </source>
</reference>
<keyword evidence="2" id="KW-1185">Reference proteome</keyword>
<dbReference type="PANTHER" id="PTHR42085:SF2">
    <property type="entry name" value="F-BOX DOMAIN-CONTAINING PROTEIN"/>
    <property type="match status" value="1"/>
</dbReference>
<evidence type="ECO:0000313" key="1">
    <source>
        <dbReference type="EMBL" id="UJO13481.1"/>
    </source>
</evidence>
<accession>A0A9Q8L9Y1</accession>
<proteinExistence type="predicted"/>
<dbReference type="PANTHER" id="PTHR42085">
    <property type="entry name" value="F-BOX DOMAIN-CONTAINING PROTEIN"/>
    <property type="match status" value="1"/>
</dbReference>
<reference evidence="1" key="1">
    <citation type="submission" date="2021-12" db="EMBL/GenBank/DDBJ databases">
        <authorList>
            <person name="Zaccaron A."/>
            <person name="Stergiopoulos I."/>
        </authorList>
    </citation>
    <scope>NUCLEOTIDE SEQUENCE</scope>
    <source>
        <strain evidence="1">Race5_Kim</strain>
    </source>
</reference>
<protein>
    <submittedName>
        <fullName evidence="1">Uncharacterized protein</fullName>
    </submittedName>
</protein>
<dbReference type="KEGG" id="ffu:CLAFUR5_03742"/>
<evidence type="ECO:0000313" key="2">
    <source>
        <dbReference type="Proteomes" id="UP000756132"/>
    </source>
</evidence>
<organism evidence="1 2">
    <name type="scientific">Passalora fulva</name>
    <name type="common">Tomato leaf mold</name>
    <name type="synonym">Cladosporium fulvum</name>
    <dbReference type="NCBI Taxonomy" id="5499"/>
    <lineage>
        <taxon>Eukaryota</taxon>
        <taxon>Fungi</taxon>
        <taxon>Dikarya</taxon>
        <taxon>Ascomycota</taxon>
        <taxon>Pezizomycotina</taxon>
        <taxon>Dothideomycetes</taxon>
        <taxon>Dothideomycetidae</taxon>
        <taxon>Mycosphaerellales</taxon>
        <taxon>Mycosphaerellaceae</taxon>
        <taxon>Fulvia</taxon>
    </lineage>
</organism>
<dbReference type="RefSeq" id="XP_047757847.1">
    <property type="nucleotide sequence ID" value="XM_047902890.1"/>
</dbReference>
<dbReference type="EMBL" id="CP090164">
    <property type="protein sequence ID" value="UJO13481.1"/>
    <property type="molecule type" value="Genomic_DNA"/>
</dbReference>
<name>A0A9Q8L9Y1_PASFU</name>
<dbReference type="OrthoDB" id="3650371at2759"/>
<dbReference type="GeneID" id="71983620"/>
<dbReference type="Proteomes" id="UP000756132">
    <property type="component" value="Chromosome 2"/>
</dbReference>
<sequence length="275" mass="31102">MDNSRLLSLPPELRNEIYRYVLVSDTRIIVSLGPTAEPPEISPKLKVKAKDALMPLADDLVHQEYDRSSIAARLALTSVCKQKRAESLPILLGENNFTMVIINGQYRPLIRMDTRLYFLLLRGWLSCLDGFAPCLKHITLDLGVRIEHRDPDAKPLLETLKGLKAVFRSFSCDSVVFTRIHLGQLPRGKDSRLHAQLGGSTKQKALDFLADAVEVVRDQLFERYANAEDDVLKKKGLSDPGALRKVEDNLFGWKAWVEAVLDKMDEDPLLRLKNE</sequence>
<dbReference type="AlphaFoldDB" id="A0A9Q8L9Y1"/>